<protein>
    <submittedName>
        <fullName evidence="16">Ionotropic receptor 76a</fullName>
    </submittedName>
</protein>
<dbReference type="Gene3D" id="3.40.190.10">
    <property type="entry name" value="Periplasmic binding protein-like II"/>
    <property type="match status" value="1"/>
</dbReference>
<dbReference type="SUPFAM" id="SSF53850">
    <property type="entry name" value="Periplasmic binding protein-like II"/>
    <property type="match status" value="1"/>
</dbReference>
<evidence type="ECO:0000313" key="17">
    <source>
        <dbReference type="Proteomes" id="UP000076858"/>
    </source>
</evidence>
<evidence type="ECO:0000256" key="10">
    <source>
        <dbReference type="ARBA" id="ARBA00023180"/>
    </source>
</evidence>
<reference evidence="16 17" key="1">
    <citation type="submission" date="2016-03" db="EMBL/GenBank/DDBJ databases">
        <title>EvidentialGene: Evidence-directed Construction of Genes on Genomes.</title>
        <authorList>
            <person name="Gilbert D.G."/>
            <person name="Choi J.-H."/>
            <person name="Mockaitis K."/>
            <person name="Colbourne J."/>
            <person name="Pfrender M."/>
        </authorList>
    </citation>
    <scope>NUCLEOTIDE SEQUENCE [LARGE SCALE GENOMIC DNA]</scope>
    <source>
        <strain evidence="16 17">Xinb3</strain>
        <tissue evidence="16">Complete organism</tissue>
    </source>
</reference>
<evidence type="ECO:0000256" key="1">
    <source>
        <dbReference type="ARBA" id="ARBA00004651"/>
    </source>
</evidence>
<keyword evidence="4" id="KW-1003">Cell membrane</keyword>
<evidence type="ECO:0000259" key="15">
    <source>
        <dbReference type="SMART" id="SM00918"/>
    </source>
</evidence>
<dbReference type="FunFam" id="3.40.190.10:FF:000257">
    <property type="entry name" value="Uncharacterized protein"/>
    <property type="match status" value="1"/>
</dbReference>
<organism evidence="16 17">
    <name type="scientific">Daphnia magna</name>
    <dbReference type="NCBI Taxonomy" id="35525"/>
    <lineage>
        <taxon>Eukaryota</taxon>
        <taxon>Metazoa</taxon>
        <taxon>Ecdysozoa</taxon>
        <taxon>Arthropoda</taxon>
        <taxon>Crustacea</taxon>
        <taxon>Branchiopoda</taxon>
        <taxon>Diplostraca</taxon>
        <taxon>Cladocera</taxon>
        <taxon>Anomopoda</taxon>
        <taxon>Daphniidae</taxon>
        <taxon>Daphnia</taxon>
    </lineage>
</organism>
<evidence type="ECO:0000313" key="16">
    <source>
        <dbReference type="EMBL" id="KZS15214.1"/>
    </source>
</evidence>
<keyword evidence="9 16" id="KW-0675">Receptor</keyword>
<dbReference type="STRING" id="35525.A0A164YG08"/>
<name>A0A164YG08_9CRUS</name>
<dbReference type="SMART" id="SM00079">
    <property type="entry name" value="PBPe"/>
    <property type="match status" value="1"/>
</dbReference>
<evidence type="ECO:0000256" key="3">
    <source>
        <dbReference type="ARBA" id="ARBA00022448"/>
    </source>
</evidence>
<dbReference type="PANTHER" id="PTHR42643">
    <property type="entry name" value="IONOTROPIC RECEPTOR 20A-RELATED"/>
    <property type="match status" value="1"/>
</dbReference>
<keyword evidence="10" id="KW-0325">Glycoprotein</keyword>
<feature type="transmembrane region" description="Helical" evidence="13">
    <location>
        <begin position="419"/>
        <end position="437"/>
    </location>
</feature>
<dbReference type="InterPro" id="IPR019594">
    <property type="entry name" value="Glu/Gly-bd"/>
</dbReference>
<dbReference type="InterPro" id="IPR052192">
    <property type="entry name" value="Insect_Ionotropic_Sensory_Rcpt"/>
</dbReference>
<evidence type="ECO:0000256" key="2">
    <source>
        <dbReference type="ARBA" id="ARBA00008685"/>
    </source>
</evidence>
<evidence type="ECO:0000256" key="4">
    <source>
        <dbReference type="ARBA" id="ARBA00022475"/>
    </source>
</evidence>
<keyword evidence="6 13" id="KW-1133">Transmembrane helix</keyword>
<sequence>MLLDSGEEHQINERWEQGRLVACSLYSCILFAQGSDIHRVFFAISAFARLFVSKLVRVGLRQFLENRSRSSMPPRLLPPSCRTVFMFCLAACRVMDTAHGRILGNNVALIYDDGLDLVRPSSHIELWMTNVLDDARHMRCPSSISFAMFRMSSKLDAITDIVQHERAGGRMLFDGMVLAVTQCRVADVLEPILSSTTPRLRLDFIACPSEAAGLEIERLELYRLNASAYYEASRDSCGMYAFHKWLEHRICSCVTRELQDCSNLDDLQWIRSMRPIRLDVADSARMQQRKGNMLRFASLEQRPPFVIFERHSDGTIRGFKGYCYEIIHALQKIYNFTYEVDQPKDNTYGTVMPNGSWNGMIRMIKEQVIDIGVGPFSVTYSRSKAVDFTVPFYEEPTGILIPPPAEDNRLLACTKPFRLEVWLSLLLCVTTLPIVLWKDLHLVSKTYQKAASTSNENSKSEEEIHFQEKCPSLAKQYFFVLGVLIGQSGQKLPSSGFSPRLLGAFWCLSAVVFASAYVGILVGFLSIPRLSPIISSLEELPGSKLEWGVQRGTALETLFTEATTGVFKTIGEGLLRQPTALVDVNADGIQRVTNGSYAFIKEKSYLEFAVEEDYARSGSCRLSMARQEFFKVNFAFALPTASPLKTLLDKKILQLMETGIGEYWKQIHWPRSNRKCDDVKGSSAPKSLGLIDLQGAFLILAIGSATASLIFVAEGLVKKRTNEGQETSPLSRCRPHEWMHT</sequence>
<dbReference type="InterPro" id="IPR001320">
    <property type="entry name" value="Iontro_rcpt_C"/>
</dbReference>
<dbReference type="FunFam" id="3.40.190.10:FF:000024">
    <property type="entry name" value="Glutamate receptor, ionotropic, delta 1"/>
    <property type="match status" value="1"/>
</dbReference>
<evidence type="ECO:0000256" key="13">
    <source>
        <dbReference type="SAM" id="Phobius"/>
    </source>
</evidence>
<evidence type="ECO:0000256" key="11">
    <source>
        <dbReference type="ARBA" id="ARBA00023286"/>
    </source>
</evidence>
<dbReference type="AlphaFoldDB" id="A0A164YG08"/>
<dbReference type="Proteomes" id="UP000076858">
    <property type="component" value="Unassembled WGS sequence"/>
</dbReference>
<keyword evidence="11" id="KW-1071">Ligand-gated ion channel</keyword>
<feature type="domain" description="Ionotropic glutamate receptor C-terminal" evidence="14">
    <location>
        <begin position="293"/>
        <end position="671"/>
    </location>
</feature>
<dbReference type="Pfam" id="PF10613">
    <property type="entry name" value="Lig_chan-Glu_bd"/>
    <property type="match status" value="1"/>
</dbReference>
<keyword evidence="17" id="KW-1185">Reference proteome</keyword>
<accession>A0A164YG08</accession>
<evidence type="ECO:0000256" key="8">
    <source>
        <dbReference type="ARBA" id="ARBA00023136"/>
    </source>
</evidence>
<feature type="domain" description="Ionotropic glutamate receptor L-glutamate and glycine-binding" evidence="15">
    <location>
        <begin position="304"/>
        <end position="366"/>
    </location>
</feature>
<dbReference type="PANTHER" id="PTHR42643:SF24">
    <property type="entry name" value="IONOTROPIC RECEPTOR 60A"/>
    <property type="match status" value="1"/>
</dbReference>
<keyword evidence="7" id="KW-0406">Ion transport</keyword>
<evidence type="ECO:0000256" key="9">
    <source>
        <dbReference type="ARBA" id="ARBA00023170"/>
    </source>
</evidence>
<evidence type="ECO:0000259" key="14">
    <source>
        <dbReference type="SMART" id="SM00079"/>
    </source>
</evidence>
<proteinExistence type="inferred from homology"/>
<evidence type="ECO:0000256" key="7">
    <source>
        <dbReference type="ARBA" id="ARBA00023065"/>
    </source>
</evidence>
<dbReference type="SMART" id="SM00918">
    <property type="entry name" value="Lig_chan-Glu_bd"/>
    <property type="match status" value="1"/>
</dbReference>
<dbReference type="Pfam" id="PF00060">
    <property type="entry name" value="Lig_chan"/>
    <property type="match status" value="1"/>
</dbReference>
<comment type="caution">
    <text evidence="16">The sequence shown here is derived from an EMBL/GenBank/DDBJ whole genome shotgun (WGS) entry which is preliminary data.</text>
</comment>
<feature type="transmembrane region" description="Helical" evidence="13">
    <location>
        <begin position="690"/>
        <end position="713"/>
    </location>
</feature>
<dbReference type="EMBL" id="LRGB01000915">
    <property type="protein sequence ID" value="KZS15214.1"/>
    <property type="molecule type" value="Genomic_DNA"/>
</dbReference>
<feature type="transmembrane region" description="Helical" evidence="13">
    <location>
        <begin position="503"/>
        <end position="527"/>
    </location>
</feature>
<keyword evidence="12" id="KW-0407">Ion channel</keyword>
<keyword evidence="3" id="KW-0813">Transport</keyword>
<gene>
    <name evidence="16" type="ORF">APZ42_019268</name>
</gene>
<evidence type="ECO:0000256" key="6">
    <source>
        <dbReference type="ARBA" id="ARBA00022989"/>
    </source>
</evidence>
<evidence type="ECO:0000256" key="12">
    <source>
        <dbReference type="ARBA" id="ARBA00023303"/>
    </source>
</evidence>
<dbReference type="GO" id="GO:0050906">
    <property type="term" value="P:detection of stimulus involved in sensory perception"/>
    <property type="evidence" value="ECO:0007669"/>
    <property type="project" value="UniProtKB-ARBA"/>
</dbReference>
<dbReference type="GO" id="GO:0015276">
    <property type="term" value="F:ligand-gated monoatomic ion channel activity"/>
    <property type="evidence" value="ECO:0007669"/>
    <property type="project" value="InterPro"/>
</dbReference>
<dbReference type="Gene3D" id="1.10.287.70">
    <property type="match status" value="1"/>
</dbReference>
<comment type="similarity">
    <text evidence="2">Belongs to the glutamate-gated ion channel (TC 1.A.10.1) family.</text>
</comment>
<evidence type="ECO:0000256" key="5">
    <source>
        <dbReference type="ARBA" id="ARBA00022692"/>
    </source>
</evidence>
<dbReference type="GO" id="GO:0005886">
    <property type="term" value="C:plasma membrane"/>
    <property type="evidence" value="ECO:0007669"/>
    <property type="project" value="UniProtKB-SubCell"/>
</dbReference>
<keyword evidence="5 13" id="KW-0812">Transmembrane</keyword>
<keyword evidence="8 13" id="KW-0472">Membrane</keyword>
<comment type="subcellular location">
    <subcellularLocation>
        <location evidence="1">Cell membrane</location>
        <topology evidence="1">Multi-pass membrane protein</topology>
    </subcellularLocation>
</comment>
<dbReference type="OrthoDB" id="10527539at2759"/>